<evidence type="ECO:0000313" key="2">
    <source>
        <dbReference type="EMBL" id="PYG88833.1"/>
    </source>
</evidence>
<keyword evidence="1" id="KW-1133">Transmembrane helix</keyword>
<name>A0A318XP58_9FIRM</name>
<protein>
    <submittedName>
        <fullName evidence="2">Gas vesicle protein</fullName>
    </submittedName>
</protein>
<dbReference type="EMBL" id="QKMR01000005">
    <property type="protein sequence ID" value="PYG88833.1"/>
    <property type="molecule type" value="Genomic_DNA"/>
</dbReference>
<organism evidence="2 3">
    <name type="scientific">Ruminiclostridium sufflavum DSM 19573</name>
    <dbReference type="NCBI Taxonomy" id="1121337"/>
    <lineage>
        <taxon>Bacteria</taxon>
        <taxon>Bacillati</taxon>
        <taxon>Bacillota</taxon>
        <taxon>Clostridia</taxon>
        <taxon>Eubacteriales</taxon>
        <taxon>Oscillospiraceae</taxon>
        <taxon>Ruminiclostridium</taxon>
    </lineage>
</organism>
<accession>A0A318XP58</accession>
<dbReference type="InterPro" id="IPR024623">
    <property type="entry name" value="YtxH"/>
</dbReference>
<keyword evidence="1" id="KW-0812">Transmembrane</keyword>
<gene>
    <name evidence="2" type="ORF">LY28_01194</name>
</gene>
<dbReference type="AlphaFoldDB" id="A0A318XP58"/>
<keyword evidence="1" id="KW-0472">Membrane</keyword>
<dbReference type="Proteomes" id="UP000248132">
    <property type="component" value="Unassembled WGS sequence"/>
</dbReference>
<proteinExistence type="predicted"/>
<comment type="caution">
    <text evidence="2">The sequence shown here is derived from an EMBL/GenBank/DDBJ whole genome shotgun (WGS) entry which is preliminary data.</text>
</comment>
<reference evidence="2 3" key="1">
    <citation type="submission" date="2018-06" db="EMBL/GenBank/DDBJ databases">
        <title>Genomic Encyclopedia of Type Strains, Phase I: the one thousand microbial genomes (KMG-I) project.</title>
        <authorList>
            <person name="Kyrpides N."/>
        </authorList>
    </citation>
    <scope>NUCLEOTIDE SEQUENCE [LARGE SCALE GENOMIC DNA]</scope>
    <source>
        <strain evidence="2 3">DSM 19573</strain>
    </source>
</reference>
<dbReference type="PANTHER" id="PTHR35792:SF2">
    <property type="entry name" value="GENERAL STRESS PROTEIN"/>
    <property type="match status" value="1"/>
</dbReference>
<evidence type="ECO:0000256" key="1">
    <source>
        <dbReference type="SAM" id="Phobius"/>
    </source>
</evidence>
<dbReference type="InterPro" id="IPR052928">
    <property type="entry name" value="Desiccation-related_membrane"/>
</dbReference>
<sequence>MNLRDLFQKKKPSKKQTAKNVAIGAGIGTAVGVTAGVLLAPKSGKETREDISKTTKQTLENVKDGLNVAKEKIEEMVKKEKCTCGAAAEAAEENVSDKAEETKEAE</sequence>
<keyword evidence="3" id="KW-1185">Reference proteome</keyword>
<dbReference type="Pfam" id="PF12732">
    <property type="entry name" value="YtxH"/>
    <property type="match status" value="1"/>
</dbReference>
<dbReference type="PANTHER" id="PTHR35792">
    <property type="entry name" value="GENERAL STRESS PROTEIN"/>
    <property type="match status" value="1"/>
</dbReference>
<evidence type="ECO:0000313" key="3">
    <source>
        <dbReference type="Proteomes" id="UP000248132"/>
    </source>
</evidence>
<feature type="transmembrane region" description="Helical" evidence="1">
    <location>
        <begin position="21"/>
        <end position="40"/>
    </location>
</feature>
<dbReference type="RefSeq" id="WP_110461253.1">
    <property type="nucleotide sequence ID" value="NZ_QKMR01000005.1"/>
</dbReference>